<dbReference type="NCBIfam" id="NF003353">
    <property type="entry name" value="PRK04387.1"/>
    <property type="match status" value="1"/>
</dbReference>
<dbReference type="EMBL" id="AZDA01000082">
    <property type="protein sequence ID" value="KRK35134.1"/>
    <property type="molecule type" value="Genomic_DNA"/>
</dbReference>
<dbReference type="OrthoDB" id="1649074at2"/>
<dbReference type="STRING" id="1423726.FC07_GL000250"/>
<dbReference type="SUPFAM" id="SSF158504">
    <property type="entry name" value="BH2638-like"/>
    <property type="match status" value="1"/>
</dbReference>
<dbReference type="InterPro" id="IPR007920">
    <property type="entry name" value="UPF0223"/>
</dbReference>
<dbReference type="Pfam" id="PF05256">
    <property type="entry name" value="UPF0223"/>
    <property type="match status" value="1"/>
</dbReference>
<reference evidence="1 2" key="1">
    <citation type="journal article" date="2015" name="Genome Announc.">
        <title>Expanding the biotechnology potential of lactobacilli through comparative genomics of 213 strains and associated genera.</title>
        <authorList>
            <person name="Sun Z."/>
            <person name="Harris H.M."/>
            <person name="McCann A."/>
            <person name="Guo C."/>
            <person name="Argimon S."/>
            <person name="Zhang W."/>
            <person name="Yang X."/>
            <person name="Jeffery I.B."/>
            <person name="Cooney J.C."/>
            <person name="Kagawa T.F."/>
            <person name="Liu W."/>
            <person name="Song Y."/>
            <person name="Salvetti E."/>
            <person name="Wrobel A."/>
            <person name="Rasinkangas P."/>
            <person name="Parkhill J."/>
            <person name="Rea M.C."/>
            <person name="O'Sullivan O."/>
            <person name="Ritari J."/>
            <person name="Douillard F.P."/>
            <person name="Paul Ross R."/>
            <person name="Yang R."/>
            <person name="Briner A.E."/>
            <person name="Felis G.E."/>
            <person name="de Vos W.M."/>
            <person name="Barrangou R."/>
            <person name="Klaenhammer T.R."/>
            <person name="Caufield P.W."/>
            <person name="Cui Y."/>
            <person name="Zhang H."/>
            <person name="O'Toole P.W."/>
        </authorList>
    </citation>
    <scope>NUCLEOTIDE SEQUENCE [LARGE SCALE GENOMIC DNA]</scope>
    <source>
        <strain evidence="1 2">DSM 20003</strain>
    </source>
</reference>
<dbReference type="InterPro" id="IPR023324">
    <property type="entry name" value="BH2638-like_sf"/>
</dbReference>
<dbReference type="PATRIC" id="fig|1423726.3.peg.259"/>
<dbReference type="Proteomes" id="UP000051461">
    <property type="component" value="Unassembled WGS sequence"/>
</dbReference>
<comment type="caution">
    <text evidence="1">The sequence shown here is derived from an EMBL/GenBank/DDBJ whole genome shotgun (WGS) entry which is preliminary data.</text>
</comment>
<keyword evidence="2" id="KW-1185">Reference proteome</keyword>
<organism evidence="1 2">
    <name type="scientific">Loigolactobacillus bifermentans DSM 20003</name>
    <dbReference type="NCBI Taxonomy" id="1423726"/>
    <lineage>
        <taxon>Bacteria</taxon>
        <taxon>Bacillati</taxon>
        <taxon>Bacillota</taxon>
        <taxon>Bacilli</taxon>
        <taxon>Lactobacillales</taxon>
        <taxon>Lactobacillaceae</taxon>
        <taxon>Loigolactobacillus</taxon>
    </lineage>
</organism>
<sequence length="93" mass="10974">MQANYQYPLPEGVTTAELIKVTDFYQQVEQLYERHCDRATFLAAYQAFKAVIPSKAEEKQLDRDFQKESGYSIYRAVKFVQTHQRKQLKYTDA</sequence>
<name>A0A0R1GM96_9LACO</name>
<protein>
    <submittedName>
        <fullName evidence="1">Uncharacterized protein</fullName>
    </submittedName>
</protein>
<dbReference type="AlphaFoldDB" id="A0A0R1GM96"/>
<dbReference type="Gene3D" id="1.10.220.80">
    <property type="entry name" value="BH2638-like"/>
    <property type="match status" value="1"/>
</dbReference>
<dbReference type="PIRSF" id="PIRSF037260">
    <property type="entry name" value="UPF0223"/>
    <property type="match status" value="1"/>
</dbReference>
<evidence type="ECO:0000313" key="1">
    <source>
        <dbReference type="EMBL" id="KRK35134.1"/>
    </source>
</evidence>
<proteinExistence type="predicted"/>
<evidence type="ECO:0000313" key="2">
    <source>
        <dbReference type="Proteomes" id="UP000051461"/>
    </source>
</evidence>
<dbReference type="RefSeq" id="WP_057904806.1">
    <property type="nucleotide sequence ID" value="NZ_AZDA01000082.1"/>
</dbReference>
<gene>
    <name evidence="1" type="ORF">FC07_GL000250</name>
</gene>
<accession>A0A0R1GM96</accession>